<dbReference type="InterPro" id="IPR016024">
    <property type="entry name" value="ARM-type_fold"/>
</dbReference>
<dbReference type="InterPro" id="IPR011990">
    <property type="entry name" value="TPR-like_helical_dom_sf"/>
</dbReference>
<dbReference type="PANTHER" id="PTHR35038">
    <property type="entry name" value="DISSIMILATORY SULFITE REDUCTASE SIRA"/>
    <property type="match status" value="1"/>
</dbReference>
<dbReference type="Pfam" id="PF13435">
    <property type="entry name" value="Cytochrome_C554"/>
    <property type="match status" value="2"/>
</dbReference>
<organism evidence="4 5">
    <name type="scientific">Aliidiomarina haloalkalitolerans</name>
    <dbReference type="NCBI Taxonomy" id="859059"/>
    <lineage>
        <taxon>Bacteria</taxon>
        <taxon>Pseudomonadati</taxon>
        <taxon>Pseudomonadota</taxon>
        <taxon>Gammaproteobacteria</taxon>
        <taxon>Alteromonadales</taxon>
        <taxon>Idiomarinaceae</taxon>
        <taxon>Aliidiomarina</taxon>
    </lineage>
</organism>
<dbReference type="AlphaFoldDB" id="A0A432VT08"/>
<evidence type="ECO:0000259" key="3">
    <source>
        <dbReference type="Pfam" id="PF13435"/>
    </source>
</evidence>
<comment type="caution">
    <text evidence="4">The sequence shown here is derived from an EMBL/GenBank/DDBJ whole genome shotgun (WGS) entry which is preliminary data.</text>
</comment>
<keyword evidence="1" id="KW-0732">Signal</keyword>
<dbReference type="PANTHER" id="PTHR35038:SF8">
    <property type="entry name" value="C-TYPE POLYHEME CYTOCHROME OMCC"/>
    <property type="match status" value="1"/>
</dbReference>
<sequence>MLSLRWLTLGLIVLALIFTLSLGMTPVPTAPSTHQSVALQWVDETTCQQCHLDQVKEWQGSHHQLAMLQPDTTSVRGPFNGTQFQTVDESFLFFNEAGRYFVETQKRSGTKMVYPVAYTFGWEPLQQYLIETEPGRLQALSVAWDTEREQWFHLYEGAQVDATHPLHWQQRSQNANTQCIECHTSGYSMTYSPKEHRMESQWQSLGVGCQACHGQASHHLAWAQSDGAQAPDHYGFSRALTAPEHGQQQLETCAQCHSRRTPLGAVDGQGSFHDDYLLSLLTADLYEVDGQISDEVFEYGSFLQSKMYQQGVVCSDCHNPHSAQFKMPEIATCTQCHNPTNKVPREGIQTASLKAANYAGSTHHFHQPESSGADCRSCHMPSKTYMGNDVRHDHSFSVPNPTQALTLGHSDACLSCHTDDDPEIIITAFTEWYPDFTPRDGGYAVAMYNARGGQAGAVEALLQQLMREDLPPIRRAALLAETPHYPAPQLQQQAILGLQHDDPLVRRSALNAVAEFLPPDQLQQILTYLQADPVRSIRVTATELAVEQTRQTGQPMDPSNLTELIEIQQKLAGRPEAHYTLATLLQLQPMLQPQQVSTHLSTALRLAPDYTPALVAQAELIEQRDSSEGLNYLRQEVERWPNNADLQFALALAEIRNGDLAAGTEWLIVARQRAPENDYYAYVLAIAWHDQGQIGAAKNLLREQLEKNQRNRQLRLTLLNYLDANDESQAEERVRLIEQWSRQNPNDALLKAYLRE</sequence>
<feature type="domain" description="Cytochrome c-552/4" evidence="3">
    <location>
        <begin position="46"/>
        <end position="68"/>
    </location>
</feature>
<proteinExistence type="predicted"/>
<evidence type="ECO:0000256" key="1">
    <source>
        <dbReference type="ARBA" id="ARBA00022729"/>
    </source>
</evidence>
<evidence type="ECO:0000259" key="2">
    <source>
        <dbReference type="Pfam" id="PF09699"/>
    </source>
</evidence>
<dbReference type="Gene3D" id="1.10.1130.10">
    <property type="entry name" value="Flavocytochrome C3, Chain A"/>
    <property type="match status" value="2"/>
</dbReference>
<reference evidence="4 5" key="1">
    <citation type="journal article" date="2011" name="Front. Microbiol.">
        <title>Genomic signatures of strain selection and enhancement in Bacillus atrophaeus var. globigii, a historical biowarfare simulant.</title>
        <authorList>
            <person name="Gibbons H.S."/>
            <person name="Broomall S.M."/>
            <person name="McNew L.A."/>
            <person name="Daligault H."/>
            <person name="Chapman C."/>
            <person name="Bruce D."/>
            <person name="Karavis M."/>
            <person name="Krepps M."/>
            <person name="McGregor P.A."/>
            <person name="Hong C."/>
            <person name="Park K.H."/>
            <person name="Akmal A."/>
            <person name="Feldman A."/>
            <person name="Lin J.S."/>
            <person name="Chang W.E."/>
            <person name="Higgs B.W."/>
            <person name="Demirev P."/>
            <person name="Lindquist J."/>
            <person name="Liem A."/>
            <person name="Fochler E."/>
            <person name="Read T.D."/>
            <person name="Tapia R."/>
            <person name="Johnson S."/>
            <person name="Bishop-Lilly K.A."/>
            <person name="Detter C."/>
            <person name="Han C."/>
            <person name="Sozhamannan S."/>
            <person name="Rosenzweig C.N."/>
            <person name="Skowronski E.W."/>
        </authorList>
    </citation>
    <scope>NUCLEOTIDE SEQUENCE [LARGE SCALE GENOMIC DNA]</scope>
    <source>
        <strain evidence="4 5">AK5</strain>
    </source>
</reference>
<dbReference type="RefSeq" id="WP_126793137.1">
    <property type="nucleotide sequence ID" value="NZ_PIPI01000005.1"/>
</dbReference>
<evidence type="ECO:0000313" key="5">
    <source>
        <dbReference type="Proteomes" id="UP000288212"/>
    </source>
</evidence>
<dbReference type="Gene3D" id="1.25.40.10">
    <property type="entry name" value="Tetratricopeptide repeat domain"/>
    <property type="match status" value="1"/>
</dbReference>
<gene>
    <name evidence="4" type="ORF">CWE06_08605</name>
</gene>
<feature type="domain" description="Doubled CXXCH motif" evidence="2">
    <location>
        <begin position="313"/>
        <end position="340"/>
    </location>
</feature>
<dbReference type="EMBL" id="PIPI01000005">
    <property type="protein sequence ID" value="RUO19581.1"/>
    <property type="molecule type" value="Genomic_DNA"/>
</dbReference>
<dbReference type="OrthoDB" id="9814800at2"/>
<evidence type="ECO:0000313" key="4">
    <source>
        <dbReference type="EMBL" id="RUO19581.1"/>
    </source>
</evidence>
<dbReference type="InterPro" id="IPR051829">
    <property type="entry name" value="Multiheme_Cytochr_ET"/>
</dbReference>
<dbReference type="SUPFAM" id="SSF48452">
    <property type="entry name" value="TPR-like"/>
    <property type="match status" value="1"/>
</dbReference>
<dbReference type="SUPFAM" id="SSF48371">
    <property type="entry name" value="ARM repeat"/>
    <property type="match status" value="1"/>
</dbReference>
<accession>A0A432VT08</accession>
<name>A0A432VT08_9GAMM</name>
<dbReference type="InterPro" id="IPR036280">
    <property type="entry name" value="Multihaem_cyt_sf"/>
</dbReference>
<protein>
    <submittedName>
        <fullName evidence="4">Uncharacterized protein</fullName>
    </submittedName>
</protein>
<feature type="domain" description="Cytochrome c-552/4" evidence="3">
    <location>
        <begin position="170"/>
        <end position="214"/>
    </location>
</feature>
<dbReference type="Proteomes" id="UP000288212">
    <property type="component" value="Unassembled WGS sequence"/>
</dbReference>
<dbReference type="Pfam" id="PF09699">
    <property type="entry name" value="Paired_CXXCH_1"/>
    <property type="match status" value="1"/>
</dbReference>
<keyword evidence="5" id="KW-1185">Reference proteome</keyword>
<dbReference type="InterPro" id="IPR010177">
    <property type="entry name" value="Paired_CXXCH_1"/>
</dbReference>
<dbReference type="InterPro" id="IPR023155">
    <property type="entry name" value="Cyt_c-552/4"/>
</dbReference>
<dbReference type="SUPFAM" id="SSF48695">
    <property type="entry name" value="Multiheme cytochromes"/>
    <property type="match status" value="1"/>
</dbReference>